<keyword evidence="7" id="KW-0057">Aromatic amino acid biosynthesis</keyword>
<dbReference type="NCBIfam" id="TIGR01802">
    <property type="entry name" value="CM_pl-yst"/>
    <property type="match status" value="1"/>
</dbReference>
<protein>
    <recommendedName>
        <fullName evidence="2 7">Chorismate mutase</fullName>
        <ecNumber evidence="2 7">5.4.99.5</ecNumber>
    </recommendedName>
</protein>
<sequence length="263" mass="30448">MNFTKKNFTLDHIRQELVRLEDSIIFALIERSQFQKNDIIYKCGGINIKEFDGSFLEYFLHELECAHAKVRRYTSPDETPFTTNLPDSVLPPIQFPKLLVPNNVNINDQLMKIYINEIVPKITDEGDDGNHGSAATKDCHVLQLLSRRIHFGKFVAEAKFNDPLLQPKYIELIRNKDKCGINDLLTNLAVEEKLLRRLRRKAAIFGAEIDGDGIPTLKEEDNKIPLDVVCDMYEKYVIPLTKVVEVEYLLERLKYYPSFVPEF</sequence>
<dbReference type="InterPro" id="IPR037039">
    <property type="entry name" value="CM_AroQ_sf_eucaryotic"/>
</dbReference>
<comment type="subcellular location">
    <subcellularLocation>
        <location evidence="1">Cytoplasm</location>
    </subcellularLocation>
</comment>
<dbReference type="GO" id="GO:0004106">
    <property type="term" value="F:chorismate mutase activity"/>
    <property type="evidence" value="ECO:0007669"/>
    <property type="project" value="UniProtKB-UniRule"/>
</dbReference>
<dbReference type="Gene3D" id="1.10.590.10">
    <property type="entry name" value="Chorismate mutase, AroQ class superfamily, eukaryotic"/>
    <property type="match status" value="1"/>
</dbReference>
<evidence type="ECO:0000256" key="1">
    <source>
        <dbReference type="ARBA" id="ARBA00004496"/>
    </source>
</evidence>
<evidence type="ECO:0000313" key="9">
    <source>
        <dbReference type="Proteomes" id="UP001211065"/>
    </source>
</evidence>
<evidence type="ECO:0000313" key="8">
    <source>
        <dbReference type="EMBL" id="KAJ3221022.1"/>
    </source>
</evidence>
<name>A0AAD5XYL4_9FUNG</name>
<evidence type="ECO:0000256" key="4">
    <source>
        <dbReference type="ARBA" id="ARBA00023222"/>
    </source>
</evidence>
<comment type="caution">
    <text evidence="8">The sequence shown here is derived from an EMBL/GenBank/DDBJ whole genome shotgun (WGS) entry which is preliminary data.</text>
</comment>
<dbReference type="PANTHER" id="PTHR21145:SF12">
    <property type="entry name" value="CHORISMATE MUTASE"/>
    <property type="match status" value="1"/>
</dbReference>
<evidence type="ECO:0000256" key="3">
    <source>
        <dbReference type="ARBA" id="ARBA00022490"/>
    </source>
</evidence>
<dbReference type="InterPro" id="IPR008238">
    <property type="entry name" value="Chorismate_mutase_AroQ_euk"/>
</dbReference>
<evidence type="ECO:0000256" key="5">
    <source>
        <dbReference type="ARBA" id="ARBA00023235"/>
    </source>
</evidence>
<comment type="catalytic activity">
    <reaction evidence="6">
        <text>chorismate = prephenate</text>
        <dbReference type="Rhea" id="RHEA:13897"/>
        <dbReference type="ChEBI" id="CHEBI:29748"/>
        <dbReference type="ChEBI" id="CHEBI:29934"/>
        <dbReference type="EC" id="5.4.99.5"/>
    </reaction>
    <physiologicalReaction direction="left-to-right" evidence="6">
        <dbReference type="Rhea" id="RHEA:13898"/>
    </physiologicalReaction>
</comment>
<keyword evidence="9" id="KW-1185">Reference proteome</keyword>
<gene>
    <name evidence="8" type="primary">ARO7</name>
    <name evidence="8" type="ORF">HK099_003828</name>
</gene>
<evidence type="ECO:0000256" key="6">
    <source>
        <dbReference type="ARBA" id="ARBA00023979"/>
    </source>
</evidence>
<dbReference type="EC" id="5.4.99.5" evidence="2 7"/>
<evidence type="ECO:0000256" key="7">
    <source>
        <dbReference type="PIRNR" id="PIRNR017318"/>
    </source>
</evidence>
<evidence type="ECO:0000256" key="2">
    <source>
        <dbReference type="ARBA" id="ARBA00012404"/>
    </source>
</evidence>
<dbReference type="AlphaFoldDB" id="A0AAD5XYL4"/>
<dbReference type="SUPFAM" id="SSF48600">
    <property type="entry name" value="Chorismate mutase II"/>
    <property type="match status" value="1"/>
</dbReference>
<dbReference type="EMBL" id="JADGJW010000257">
    <property type="protein sequence ID" value="KAJ3221022.1"/>
    <property type="molecule type" value="Genomic_DNA"/>
</dbReference>
<reference evidence="8" key="1">
    <citation type="submission" date="2020-05" db="EMBL/GenBank/DDBJ databases">
        <title>Phylogenomic resolution of chytrid fungi.</title>
        <authorList>
            <person name="Stajich J.E."/>
            <person name="Amses K."/>
            <person name="Simmons R."/>
            <person name="Seto K."/>
            <person name="Myers J."/>
            <person name="Bonds A."/>
            <person name="Quandt C.A."/>
            <person name="Barry K."/>
            <person name="Liu P."/>
            <person name="Grigoriev I."/>
            <person name="Longcore J.E."/>
            <person name="James T.Y."/>
        </authorList>
    </citation>
    <scope>NUCLEOTIDE SEQUENCE</scope>
    <source>
        <strain evidence="8">JEL0476</strain>
    </source>
</reference>
<dbReference type="PIRSF" id="PIRSF017318">
    <property type="entry name" value="Chor_mut_AroQ_eu"/>
    <property type="match status" value="1"/>
</dbReference>
<dbReference type="GO" id="GO:0009094">
    <property type="term" value="P:L-phenylalanine biosynthetic process"/>
    <property type="evidence" value="ECO:0007669"/>
    <property type="project" value="UniProtKB-KW"/>
</dbReference>
<proteinExistence type="predicted"/>
<dbReference type="PANTHER" id="PTHR21145">
    <property type="entry name" value="CHORISMATE MUTASE"/>
    <property type="match status" value="1"/>
</dbReference>
<keyword evidence="7" id="KW-0028">Amino-acid biosynthesis</keyword>
<dbReference type="Proteomes" id="UP001211065">
    <property type="component" value="Unassembled WGS sequence"/>
</dbReference>
<dbReference type="PROSITE" id="PS51169">
    <property type="entry name" value="CHORISMATE_MUT_3"/>
    <property type="match status" value="1"/>
</dbReference>
<dbReference type="GO" id="GO:0046417">
    <property type="term" value="P:chorismate metabolic process"/>
    <property type="evidence" value="ECO:0007669"/>
    <property type="project" value="InterPro"/>
</dbReference>
<keyword evidence="4" id="KW-0584">Phenylalanine biosynthesis</keyword>
<keyword evidence="5 7" id="KW-0413">Isomerase</keyword>
<dbReference type="InterPro" id="IPR036263">
    <property type="entry name" value="Chorismate_II_sf"/>
</dbReference>
<organism evidence="8 9">
    <name type="scientific">Clydaea vesicula</name>
    <dbReference type="NCBI Taxonomy" id="447962"/>
    <lineage>
        <taxon>Eukaryota</taxon>
        <taxon>Fungi</taxon>
        <taxon>Fungi incertae sedis</taxon>
        <taxon>Chytridiomycota</taxon>
        <taxon>Chytridiomycota incertae sedis</taxon>
        <taxon>Chytridiomycetes</taxon>
        <taxon>Lobulomycetales</taxon>
        <taxon>Lobulomycetaceae</taxon>
        <taxon>Clydaea</taxon>
    </lineage>
</organism>
<dbReference type="GO" id="GO:0005737">
    <property type="term" value="C:cytoplasm"/>
    <property type="evidence" value="ECO:0007669"/>
    <property type="project" value="UniProtKB-SubCell"/>
</dbReference>
<keyword evidence="3" id="KW-0963">Cytoplasm</keyword>
<accession>A0AAD5XYL4</accession>